<dbReference type="InterPro" id="IPR020372">
    <property type="entry name" value="Competence_ComGG"/>
</dbReference>
<dbReference type="EMBL" id="JAOTPO010000001">
    <property type="protein sequence ID" value="MDE5412284.1"/>
    <property type="molecule type" value="Genomic_DNA"/>
</dbReference>
<gene>
    <name evidence="1" type="primary">comGG</name>
    <name evidence="1" type="ORF">N7Z68_02645</name>
</gene>
<keyword evidence="2" id="KW-1185">Reference proteome</keyword>
<protein>
    <submittedName>
        <fullName evidence="1">Competence type IV pilus minor pilin ComGG</fullName>
    </submittedName>
</protein>
<sequence>MKKNGQKGFILPITLIFCLLLSLALMHVLDMYLTEKKFYAEQEEIFLLESLLQMATVDLVDDLTTNRLSSTGAFNYEKGTAVYWILEDTHDTVNIQLKVRTDKERQRVVRFLLDKDKMRVKEWIEYTMG</sequence>
<name>A0ABT5V9Z8_9BACI</name>
<dbReference type="Pfam" id="PF14173">
    <property type="entry name" value="ComGG"/>
    <property type="match status" value="1"/>
</dbReference>
<evidence type="ECO:0000313" key="1">
    <source>
        <dbReference type="EMBL" id="MDE5412284.1"/>
    </source>
</evidence>
<evidence type="ECO:0000313" key="2">
    <source>
        <dbReference type="Proteomes" id="UP001148125"/>
    </source>
</evidence>
<proteinExistence type="predicted"/>
<dbReference type="Proteomes" id="UP001148125">
    <property type="component" value="Unassembled WGS sequence"/>
</dbReference>
<dbReference type="RefSeq" id="WP_275116897.1">
    <property type="nucleotide sequence ID" value="NZ_JAOTPO010000001.1"/>
</dbReference>
<reference evidence="1" key="1">
    <citation type="submission" date="2024-05" db="EMBL/GenBank/DDBJ databases">
        <title>Alkalihalobacillus sp. strain MEB203 novel alkaliphilic bacterium from Lonar Lake, India.</title>
        <authorList>
            <person name="Joshi A."/>
            <person name="Thite S."/>
            <person name="Mengade P."/>
        </authorList>
    </citation>
    <scope>NUCLEOTIDE SEQUENCE</scope>
    <source>
        <strain evidence="1">MEB 203</strain>
    </source>
</reference>
<organism evidence="1 2">
    <name type="scientific">Alkalihalobacterium chitinilyticum</name>
    <dbReference type="NCBI Taxonomy" id="2980103"/>
    <lineage>
        <taxon>Bacteria</taxon>
        <taxon>Bacillati</taxon>
        <taxon>Bacillota</taxon>
        <taxon>Bacilli</taxon>
        <taxon>Bacillales</taxon>
        <taxon>Bacillaceae</taxon>
        <taxon>Alkalihalobacterium</taxon>
    </lineage>
</organism>
<accession>A0ABT5V9Z8</accession>
<comment type="caution">
    <text evidence="1">The sequence shown here is derived from an EMBL/GenBank/DDBJ whole genome shotgun (WGS) entry which is preliminary data.</text>
</comment>